<dbReference type="AlphaFoldDB" id="W0E7F0"/>
<dbReference type="HOGENOM" id="CLU_067817_2_0_9"/>
<dbReference type="KEGG" id="dmt:DESME_06680"/>
<feature type="transmembrane region" description="Helical" evidence="1">
    <location>
        <begin position="79"/>
        <end position="99"/>
    </location>
</feature>
<proteinExistence type="predicted"/>
<organism evidence="2 3">
    <name type="scientific">Desulfitobacterium metallireducens DSM 15288</name>
    <dbReference type="NCBI Taxonomy" id="871968"/>
    <lineage>
        <taxon>Bacteria</taxon>
        <taxon>Bacillati</taxon>
        <taxon>Bacillota</taxon>
        <taxon>Clostridia</taxon>
        <taxon>Eubacteriales</taxon>
        <taxon>Desulfitobacteriaceae</taxon>
        <taxon>Desulfitobacterium</taxon>
    </lineage>
</organism>
<protein>
    <submittedName>
        <fullName evidence="2">Hydrolase</fullName>
    </submittedName>
</protein>
<evidence type="ECO:0000313" key="2">
    <source>
        <dbReference type="EMBL" id="AHF06780.1"/>
    </source>
</evidence>
<feature type="transmembrane region" description="Helical" evidence="1">
    <location>
        <begin position="51"/>
        <end position="73"/>
    </location>
</feature>
<dbReference type="GO" id="GO:0016787">
    <property type="term" value="F:hydrolase activity"/>
    <property type="evidence" value="ECO:0007669"/>
    <property type="project" value="UniProtKB-KW"/>
</dbReference>
<evidence type="ECO:0000256" key="1">
    <source>
        <dbReference type="SAM" id="Phobius"/>
    </source>
</evidence>
<dbReference type="PANTHER" id="PTHR40031:SF1">
    <property type="entry name" value="MEMBRANE-BOUND METAL-DEPENDENT HYDROLASE"/>
    <property type="match status" value="1"/>
</dbReference>
<gene>
    <name evidence="2" type="ORF">DESME_06680</name>
</gene>
<dbReference type="STRING" id="871968.DESME_06680"/>
<keyword evidence="2" id="KW-0378">Hydrolase</keyword>
<keyword evidence="3" id="KW-1185">Reference proteome</keyword>
<dbReference type="PANTHER" id="PTHR40031">
    <property type="entry name" value="HYPOTHETICAL MEMBRANE SPANNING PROTEIN"/>
    <property type="match status" value="1"/>
</dbReference>
<feature type="transmembrane region" description="Helical" evidence="1">
    <location>
        <begin position="120"/>
        <end position="139"/>
    </location>
</feature>
<sequence>MIGAALSTFSGHPIQITDPVFLGCTLGAMLPDLDIVTYFKGRLNYLMKHRGASHSLLALSGMALGLGSLIYAMYPTTSWGTIVFWTLIGTLSHGLSDLLNSYGAELFWPFFRKKLTVDMIIVTDPVVLGFFILSLVISILHPTMAMHSSLTAFLLSIGYLFYRESYRIKTRDKLMQRYKITDKTRIKVLPAMYKPFNWSFLLFEETEVRFGIVLGEKARILKNLPRCDHSDPSIANAMEGGLAEIFTQFTPYYHVLLKEEDDQLKVEFLDLRYWDREDFLYTGEVLMLPDGQIAEETFYSFKSRNSAGIVLEY</sequence>
<feature type="transmembrane region" description="Helical" evidence="1">
    <location>
        <begin position="145"/>
        <end position="162"/>
    </location>
</feature>
<dbReference type="InterPro" id="IPR053170">
    <property type="entry name" value="Transcription_regulator"/>
</dbReference>
<reference evidence="2 3" key="1">
    <citation type="submission" date="2013-12" db="EMBL/GenBank/DDBJ databases">
        <authorList>
            <consortium name="DOE Joint Genome Institute"/>
            <person name="Smidt H."/>
            <person name="Huntemann M."/>
            <person name="Han J."/>
            <person name="Chen A."/>
            <person name="Kyrpides N."/>
            <person name="Mavromatis K."/>
            <person name="Markowitz V."/>
            <person name="Palaniappan K."/>
            <person name="Ivanova N."/>
            <person name="Schaumberg A."/>
            <person name="Pati A."/>
            <person name="Liolios K."/>
            <person name="Nordberg H.P."/>
            <person name="Cantor M.N."/>
            <person name="Hua S.X."/>
            <person name="Woyke T."/>
        </authorList>
    </citation>
    <scope>NUCLEOTIDE SEQUENCE [LARGE SCALE GENOMIC DNA]</scope>
    <source>
        <strain evidence="3">DSM 15288</strain>
    </source>
</reference>
<keyword evidence="1" id="KW-0812">Transmembrane</keyword>
<dbReference type="Proteomes" id="UP000010847">
    <property type="component" value="Chromosome"/>
</dbReference>
<keyword evidence="1" id="KW-0472">Membrane</keyword>
<keyword evidence="1" id="KW-1133">Transmembrane helix</keyword>
<dbReference type="Pfam" id="PF04307">
    <property type="entry name" value="YdjM"/>
    <property type="match status" value="1"/>
</dbReference>
<dbReference type="eggNOG" id="COG1988">
    <property type="taxonomic scope" value="Bacteria"/>
</dbReference>
<name>W0E7F0_9FIRM</name>
<dbReference type="EMBL" id="CP007032">
    <property type="protein sequence ID" value="AHF06780.1"/>
    <property type="molecule type" value="Genomic_DNA"/>
</dbReference>
<accession>W0E7F0</accession>
<dbReference type="InterPro" id="IPR007404">
    <property type="entry name" value="YdjM-like"/>
</dbReference>
<evidence type="ECO:0000313" key="3">
    <source>
        <dbReference type="Proteomes" id="UP000010847"/>
    </source>
</evidence>